<dbReference type="PROSITE" id="PS50931">
    <property type="entry name" value="HTH_LYSR"/>
    <property type="match status" value="1"/>
</dbReference>
<dbReference type="SUPFAM" id="SSF53850">
    <property type="entry name" value="Periplasmic binding protein-like II"/>
    <property type="match status" value="1"/>
</dbReference>
<dbReference type="PANTHER" id="PTHR30537:SF68">
    <property type="entry name" value="TRANSCRIPTIONAL REGULATOR-RELATED"/>
    <property type="match status" value="1"/>
</dbReference>
<keyword evidence="7" id="KW-1185">Reference proteome</keyword>
<evidence type="ECO:0000259" key="5">
    <source>
        <dbReference type="PROSITE" id="PS50931"/>
    </source>
</evidence>
<dbReference type="Gene3D" id="3.40.190.290">
    <property type="match status" value="1"/>
</dbReference>
<dbReference type="InterPro" id="IPR036388">
    <property type="entry name" value="WH-like_DNA-bd_sf"/>
</dbReference>
<dbReference type="InterPro" id="IPR036390">
    <property type="entry name" value="WH_DNA-bd_sf"/>
</dbReference>
<proteinExistence type="inferred from homology"/>
<dbReference type="RefSeq" id="WP_133564230.1">
    <property type="nucleotide sequence ID" value="NZ_JAJGNH010000009.1"/>
</dbReference>
<accession>A0A4R6X424</accession>
<dbReference type="PANTHER" id="PTHR30537">
    <property type="entry name" value="HTH-TYPE TRANSCRIPTIONAL REGULATOR"/>
    <property type="match status" value="1"/>
</dbReference>
<keyword evidence="4" id="KW-0804">Transcription</keyword>
<protein>
    <submittedName>
        <fullName evidence="6">DNA-binding transcriptional LysR family regulator</fullName>
    </submittedName>
</protein>
<feature type="domain" description="HTH lysR-type" evidence="5">
    <location>
        <begin position="1"/>
        <end position="62"/>
    </location>
</feature>
<dbReference type="EMBL" id="SNZA01000005">
    <property type="protein sequence ID" value="TDR06839.1"/>
    <property type="molecule type" value="Genomic_DNA"/>
</dbReference>
<comment type="caution">
    <text evidence="6">The sequence shown here is derived from an EMBL/GenBank/DDBJ whole genome shotgun (WGS) entry which is preliminary data.</text>
</comment>
<dbReference type="InterPro" id="IPR005119">
    <property type="entry name" value="LysR_subst-bd"/>
</dbReference>
<keyword evidence="3 6" id="KW-0238">DNA-binding</keyword>
<dbReference type="Proteomes" id="UP000295729">
    <property type="component" value="Unassembled WGS sequence"/>
</dbReference>
<name>A0A4R6X424_9GAMM</name>
<dbReference type="InterPro" id="IPR000847">
    <property type="entry name" value="LysR_HTH_N"/>
</dbReference>
<comment type="similarity">
    <text evidence="1">Belongs to the LysR transcriptional regulatory family.</text>
</comment>
<dbReference type="Pfam" id="PF00126">
    <property type="entry name" value="HTH_1"/>
    <property type="match status" value="1"/>
</dbReference>
<dbReference type="GO" id="GO:0006351">
    <property type="term" value="P:DNA-templated transcription"/>
    <property type="evidence" value="ECO:0007669"/>
    <property type="project" value="TreeGrafter"/>
</dbReference>
<gene>
    <name evidence="6" type="ORF">C8D85_3026</name>
</gene>
<evidence type="ECO:0000256" key="4">
    <source>
        <dbReference type="ARBA" id="ARBA00023163"/>
    </source>
</evidence>
<evidence type="ECO:0000313" key="7">
    <source>
        <dbReference type="Proteomes" id="UP000295729"/>
    </source>
</evidence>
<reference evidence="6 7" key="1">
    <citation type="submission" date="2019-03" db="EMBL/GenBank/DDBJ databases">
        <title>Genomic Encyclopedia of Type Strains, Phase IV (KMG-IV): sequencing the most valuable type-strain genomes for metagenomic binning, comparative biology and taxonomic classification.</title>
        <authorList>
            <person name="Goeker M."/>
        </authorList>
    </citation>
    <scope>NUCLEOTIDE SEQUENCE [LARGE SCALE GENOMIC DNA]</scope>
    <source>
        <strain evidence="6 7">DSM 5604</strain>
    </source>
</reference>
<evidence type="ECO:0000256" key="3">
    <source>
        <dbReference type="ARBA" id="ARBA00023125"/>
    </source>
</evidence>
<keyword evidence="2" id="KW-0805">Transcription regulation</keyword>
<dbReference type="GO" id="GO:0003700">
    <property type="term" value="F:DNA-binding transcription factor activity"/>
    <property type="evidence" value="ECO:0007669"/>
    <property type="project" value="InterPro"/>
</dbReference>
<dbReference type="FunFam" id="1.10.10.10:FF:000001">
    <property type="entry name" value="LysR family transcriptional regulator"/>
    <property type="match status" value="1"/>
</dbReference>
<dbReference type="SUPFAM" id="SSF46785">
    <property type="entry name" value="Winged helix' DNA-binding domain"/>
    <property type="match status" value="1"/>
</dbReference>
<evidence type="ECO:0000256" key="1">
    <source>
        <dbReference type="ARBA" id="ARBA00009437"/>
    </source>
</evidence>
<dbReference type="CDD" id="cd08422">
    <property type="entry name" value="PBP2_CrgA_like"/>
    <property type="match status" value="1"/>
</dbReference>
<evidence type="ECO:0000313" key="6">
    <source>
        <dbReference type="EMBL" id="TDR06839.1"/>
    </source>
</evidence>
<evidence type="ECO:0000256" key="2">
    <source>
        <dbReference type="ARBA" id="ARBA00023015"/>
    </source>
</evidence>
<organism evidence="6 7">
    <name type="scientific">Marinomonas communis</name>
    <dbReference type="NCBI Taxonomy" id="28254"/>
    <lineage>
        <taxon>Bacteria</taxon>
        <taxon>Pseudomonadati</taxon>
        <taxon>Pseudomonadota</taxon>
        <taxon>Gammaproteobacteria</taxon>
        <taxon>Oceanospirillales</taxon>
        <taxon>Oceanospirillaceae</taxon>
        <taxon>Marinomonas</taxon>
    </lineage>
</organism>
<dbReference type="Pfam" id="PF03466">
    <property type="entry name" value="LysR_substrate"/>
    <property type="match status" value="1"/>
</dbReference>
<dbReference type="GO" id="GO:0043565">
    <property type="term" value="F:sequence-specific DNA binding"/>
    <property type="evidence" value="ECO:0007669"/>
    <property type="project" value="TreeGrafter"/>
</dbReference>
<sequence length="299" mass="33823">MNSNQALKELPAFYWAAKLLSISAAGEKLAVSKATISKAIARLEEQYQVRLFERNSRNIRLTAEGQTLFDYSERVLLLADEASHALVGMQSTPQGTVKLAAPLAFSREILAPNLGNFHQQYPEIQLQIQTSQHPMDVLRDEVDIAVIVGSIDNSDLIAKTLYPGKLKWVTSPSYLQEHGPFSTLEDLQQHIQYCETRYSTQKFTATYQGRQYQLNLQNKNCCNDPIVVREALLNGCGISMLPEQYCKRQIAQGELVEVCQDFAPHIESAHLKMVYPSRLFRSTRVRAVIQFLEEITSEI</sequence>
<dbReference type="OrthoDB" id="9815676at2"/>
<dbReference type="Gene3D" id="1.10.10.10">
    <property type="entry name" value="Winged helix-like DNA-binding domain superfamily/Winged helix DNA-binding domain"/>
    <property type="match status" value="1"/>
</dbReference>
<dbReference type="InterPro" id="IPR058163">
    <property type="entry name" value="LysR-type_TF_proteobact-type"/>
</dbReference>
<dbReference type="AlphaFoldDB" id="A0A4R6X424"/>